<evidence type="ECO:0000313" key="2">
    <source>
        <dbReference type="EMBL" id="QHT10034.1"/>
    </source>
</evidence>
<feature type="compositionally biased region" description="Pro residues" evidence="1">
    <location>
        <begin position="7"/>
        <end position="19"/>
    </location>
</feature>
<accession>A0A6C0D1Q5</accession>
<protein>
    <submittedName>
        <fullName evidence="2">Uncharacterized protein</fullName>
    </submittedName>
</protein>
<feature type="region of interest" description="Disordered" evidence="1">
    <location>
        <begin position="1"/>
        <end position="22"/>
    </location>
</feature>
<sequence length="82" mass="9179">MSSQKPSSPPPTPRVPPRSPYVTMGRDKVCGRCGMCGDSYNKLLLKFGHWSNTFSAIDPKDKMCVALYDYDTCHKKKMNSCS</sequence>
<name>A0A6C0D1Q5_9ZZZZ</name>
<evidence type="ECO:0000256" key="1">
    <source>
        <dbReference type="SAM" id="MobiDB-lite"/>
    </source>
</evidence>
<reference evidence="2" key="1">
    <citation type="journal article" date="2020" name="Nature">
        <title>Giant virus diversity and host interactions through global metagenomics.</title>
        <authorList>
            <person name="Schulz F."/>
            <person name="Roux S."/>
            <person name="Paez-Espino D."/>
            <person name="Jungbluth S."/>
            <person name="Walsh D.A."/>
            <person name="Denef V.J."/>
            <person name="McMahon K.D."/>
            <person name="Konstantinidis K.T."/>
            <person name="Eloe-Fadrosh E.A."/>
            <person name="Kyrpides N.C."/>
            <person name="Woyke T."/>
        </authorList>
    </citation>
    <scope>NUCLEOTIDE SEQUENCE</scope>
    <source>
        <strain evidence="2">GVMAG-M-3300023174-104</strain>
    </source>
</reference>
<proteinExistence type="predicted"/>
<organism evidence="2">
    <name type="scientific">viral metagenome</name>
    <dbReference type="NCBI Taxonomy" id="1070528"/>
    <lineage>
        <taxon>unclassified sequences</taxon>
        <taxon>metagenomes</taxon>
        <taxon>organismal metagenomes</taxon>
    </lineage>
</organism>
<dbReference type="EMBL" id="MN739518">
    <property type="protein sequence ID" value="QHT10034.1"/>
    <property type="molecule type" value="Genomic_DNA"/>
</dbReference>
<dbReference type="AlphaFoldDB" id="A0A6C0D1Q5"/>